<sequence length="157" mass="18374">MSYLYNFKQFQHLVIAFTPQFYSHTRTESWSGFLKFCSSCVQLKNSTPILLQTHHLSPVQSSTITCQNCSLFYLNSGFLQCILNYIMRIYSQCQHTSCIQNSLDNICSSYIQKMSFLAHYLIILTSYFNINNTQAIALIFRSQAFVFKTDYNLYINR</sequence>
<dbReference type="KEGG" id="ptm:GSPATT00039364001"/>
<keyword evidence="2" id="KW-1185">Reference proteome</keyword>
<evidence type="ECO:0008006" key="3">
    <source>
        <dbReference type="Google" id="ProtNLM"/>
    </source>
</evidence>
<dbReference type="HOGENOM" id="CLU_1681322_0_0_1"/>
<organism evidence="1 2">
    <name type="scientific">Paramecium tetraurelia</name>
    <dbReference type="NCBI Taxonomy" id="5888"/>
    <lineage>
        <taxon>Eukaryota</taxon>
        <taxon>Sar</taxon>
        <taxon>Alveolata</taxon>
        <taxon>Ciliophora</taxon>
        <taxon>Intramacronucleata</taxon>
        <taxon>Oligohymenophorea</taxon>
        <taxon>Peniculida</taxon>
        <taxon>Parameciidae</taxon>
        <taxon>Paramecium</taxon>
    </lineage>
</organism>
<protein>
    <recommendedName>
        <fullName evidence="3">Transmembrane protein</fullName>
    </recommendedName>
</protein>
<evidence type="ECO:0000313" key="1">
    <source>
        <dbReference type="EMBL" id="CAK79914.1"/>
    </source>
</evidence>
<accession>A0DA47</accession>
<proteinExistence type="predicted"/>
<dbReference type="GeneID" id="5033096"/>
<dbReference type="RefSeq" id="XP_001447311.1">
    <property type="nucleotide sequence ID" value="XM_001447274.1"/>
</dbReference>
<name>A0DA47_PARTE</name>
<dbReference type="InParanoid" id="A0DA47"/>
<dbReference type="EMBL" id="CT868348">
    <property type="protein sequence ID" value="CAK79914.1"/>
    <property type="molecule type" value="Genomic_DNA"/>
</dbReference>
<dbReference type="Proteomes" id="UP000000600">
    <property type="component" value="Unassembled WGS sequence"/>
</dbReference>
<dbReference type="AlphaFoldDB" id="A0DA47"/>
<reference evidence="1 2" key="1">
    <citation type="journal article" date="2006" name="Nature">
        <title>Global trends of whole-genome duplications revealed by the ciliate Paramecium tetraurelia.</title>
        <authorList>
            <consortium name="Genoscope"/>
            <person name="Aury J.-M."/>
            <person name="Jaillon O."/>
            <person name="Duret L."/>
            <person name="Noel B."/>
            <person name="Jubin C."/>
            <person name="Porcel B.M."/>
            <person name="Segurens B."/>
            <person name="Daubin V."/>
            <person name="Anthouard V."/>
            <person name="Aiach N."/>
            <person name="Arnaiz O."/>
            <person name="Billaut A."/>
            <person name="Beisson J."/>
            <person name="Blanc I."/>
            <person name="Bouhouche K."/>
            <person name="Camara F."/>
            <person name="Duharcourt S."/>
            <person name="Guigo R."/>
            <person name="Gogendeau D."/>
            <person name="Katinka M."/>
            <person name="Keller A.-M."/>
            <person name="Kissmehl R."/>
            <person name="Klotz C."/>
            <person name="Koll F."/>
            <person name="Le Moue A."/>
            <person name="Lepere C."/>
            <person name="Malinsky S."/>
            <person name="Nowacki M."/>
            <person name="Nowak J.K."/>
            <person name="Plattner H."/>
            <person name="Poulain J."/>
            <person name="Ruiz F."/>
            <person name="Serrano V."/>
            <person name="Zagulski M."/>
            <person name="Dessen P."/>
            <person name="Betermier M."/>
            <person name="Weissenbach J."/>
            <person name="Scarpelli C."/>
            <person name="Schachter V."/>
            <person name="Sperling L."/>
            <person name="Meyer E."/>
            <person name="Cohen J."/>
            <person name="Wincker P."/>
        </authorList>
    </citation>
    <scope>NUCLEOTIDE SEQUENCE [LARGE SCALE GENOMIC DNA]</scope>
    <source>
        <strain evidence="1 2">Stock d4-2</strain>
    </source>
</reference>
<evidence type="ECO:0000313" key="2">
    <source>
        <dbReference type="Proteomes" id="UP000000600"/>
    </source>
</evidence>
<gene>
    <name evidence="1" type="ORF">GSPATT00039364001</name>
</gene>